<feature type="compositionally biased region" description="Polar residues" evidence="8">
    <location>
        <begin position="2271"/>
        <end position="2332"/>
    </location>
</feature>
<dbReference type="InterPro" id="IPR016137">
    <property type="entry name" value="RGS"/>
</dbReference>
<sequence>MSYRGDVGGDFSEDAPRPPVPGEEGREGGLFSGKPASHWSKSLPAATCRSKADLGFEPEGSASPGGPYEPWAETLLTLLDDRDGTALFLHFLRTLGCSALLEFWFACSGFQKVPEDATERRLKLAKAMYRCYLCDGVVSRRIAAETRCGIRDAIQQLQLDSSLFAQAHAQVQAVLQDSLFPLFLRSDVYLKHTQTGEPAPGTRLPAYQTTPSQGEELEKETHPPHNAANQKRAGDQECRPRRHACHRHHRTRDTRHTHLPRTPVKMTTHTFAAELMRRLQELQTQTQTRIPPALTRAEEETDTSATTASSSCCSLKIPDSGCDTQRDISTRQDTRDVNVKSVVTSPAHTHRCSDSHSDGTHSPQRIHWCVTVVYCYGGDVIPYRTCVQGVSAVTLGLFKSLLTHKGPFSRFFFKRASAEFDCGAVYEEIREDDAVLPMFDRKILARCRRRPAGVSVPALCGSGAHGQRKQQRVVESGVCSVTVMMMMMDPLDAVLDEVALEGLDGISIQTLWLRLRSRQPEFGLNLDPLSQQFIWTCVSRTDEIRFYLLPENRRTVTIHDRFVEVDRNTGIHEMRQAEPQDVYPVSVVTDDPTGVQGSCLFFKERVDVSDQIRSADLRALLTLEQVQTRWGERLVMVASQEVRYRALIGPEGNPELKLPDLCYCILERLGRARWQGELQRDLHTRIFRMDAGKMHYLRRKLDRNGLITLQSHVARLPSGAQQHSLLLLLKRFHVDRRSKYDILMESTSNILCELPDKIGIMMKLREQLRVSERTFKRVYQYMSAAKMVSVVRIPLKELDPGGGPFKTLRGTDVFVRCLKLLKPYGQKEAEEDEDDENNDEDGDVSGKRSVLAEPRIIERDVLTQAYDIVVSTGTRGISQSALRGRLNIGKLEGRMICRLLERINMIKGFMEDEGRQRTTKYISKLFVEQSQLNQQFTKERQRSQHLRVTHLTEPEPQRRPEPEPPARATEQDRQEQEAKETQQKTHVPLQLKQSKLSFSKQATPLKKKPSARAGGAKASQKPEVGQNAEAADPAPAPSTSASQSQQPVIVEVLTEQKSKKVEVHETYRLLKRKNMIIEAVRCSKIIEGFYTLQKLLTEEEKKDGINTKVCKKSVVRLIRSLSREGLLKLYRTIVIQDGVQKKVEFVVHPSVTPDDPLVKSAIEQIRLRMSSSASAARVEPPPEKVKPSAPEGKENKASRASQSSGLKKVSEQMGVKTLKSFKPVLVPGLGRSMGFLPKMPRLRVVHSFLWYLIHGHPLRRSDPAEPLPEAPPTEGDAGANEGQFRVYVKENNWKRYVPPIPLHKDFGYGWALISDVLVSLPLSIFMQVVQVNYQVEGLDQYLKDPVKQHFLIRFLPAEMKRQLLHRRKYIFSFHESLQRLCFMGLLQFGPTEKFMDKDQVFVFLKTKAMIVDTTVCDPHYNMAIETIRPFERRRYVFSSAQDVENYWFDLLCVCLNTPLGVIRPRPSEAAAETEESDGAMTIERNTRLLYTLQGSCDVVDDGVTPGDGQGAGGLDSSFFSHLKRNWTWTSHLINPSKQSTEDSGTHHTVRLRNLLSKHPLPKPATLTAAQSGAKAAPPAVLEEEVRTSSEPSSRNQEVRGGRNLKRKREKKESSKPARKKKRARTGRQSQAQDETDRRALLQMTRQRVTWTHMEDSLLMLCRVASHFLNRKLKRPFVPWTVVRDVLHAEFELSLDKTSLSVGRRSRYIMKNPQTCLNYRICLAEMYQDKELMVKFMNRTDDYNDAKVCATEYKEFVRALRSKFSSSYGSSDVIIPDTREQLFNKFKVFTIGDGSPERTKDIMKRKEDIHVLVLFNLIQSTLVLTNAQMKNYRPFQTFCLYTHYREEVLSQAFQTCRNRALVNRRRPTSIYGLKKCHALPFLPMSYQLSQHYYKFFTWRFPSTIYNEAFDLLTGLYEAGGSDRPNSFSFQKDTENPGVQTETDEDAAADTQGMLQFPMDAPGGASACCLSLMTLGLLSVDVSIPQQIVVVDSTLMDSEVVKRYRMRLTRTDRHAKDSNLTKALEEEDDEEDDDRKRRLEIKPTQASHTNYLLMRGYYAPGVLRSQTHNSNSTDSIMVNTCTVHLRLRQTPGHTLFNGINGAAAVSALSPSTSPSLPLSFTRVYRSDPVDPQTFLDRCVSALGYGAQDVQAVTEIRRAVEEAAEFGVDRQDFCERFLHLDQPENGRSRTLQQYIQDLVDEEQLVEVGALSQRLVCADAASHWLLQSRCDSGQMQHASPKRGPALDSAHDTPPPAKRRAMESDLQESVAVDPVSTDTAVNQTVTTEPVSTDTSVSQTVAMDPASTSTAVSQTISTDTAESQPVSIETDAEQTVANNKDDGGSEQHMSDGKEAELTTDSAPSHIKDGAEGAADQDTHESVRFVIRPWRVVDGSLNRPVCKGMLESLLLHIMSSPALRESQLLQHYSQVLQPVVVLDLLQVLVDLGCVRKRYTVQQHKPSLFSKPRAPQVKGQAEVGLRDAGTAFYEPTVDCVLRLARVFPHELNWNKWVQLCLRA</sequence>
<evidence type="ECO:0000259" key="9">
    <source>
        <dbReference type="PROSITE" id="PS50132"/>
    </source>
</evidence>
<reference evidence="11 12" key="1">
    <citation type="submission" date="2022-01" db="EMBL/GenBank/DDBJ databases">
        <title>A high-quality chromosome-level genome assembly of rohu carp, Labeo rohita.</title>
        <authorList>
            <person name="Arick M.A. II"/>
            <person name="Hsu C.-Y."/>
            <person name="Magbanua Z."/>
            <person name="Pechanova O."/>
            <person name="Grover C."/>
            <person name="Miller E."/>
            <person name="Thrash A."/>
            <person name="Ezzel L."/>
            <person name="Alam S."/>
            <person name="Benzie J."/>
            <person name="Hamilton M."/>
            <person name="Karsi A."/>
            <person name="Lawrence M.L."/>
            <person name="Peterson D.G."/>
        </authorList>
    </citation>
    <scope>NUCLEOTIDE SEQUENCE [LARGE SCALE GENOMIC DNA]</scope>
    <source>
        <strain evidence="12">BAU-BD-2019</strain>
        <tissue evidence="11">Blood</tissue>
    </source>
</reference>
<evidence type="ECO:0000313" key="12">
    <source>
        <dbReference type="Proteomes" id="UP000830375"/>
    </source>
</evidence>
<comment type="caution">
    <text evidence="11">The sequence shown here is derived from an EMBL/GenBank/DDBJ whole genome shotgun (WGS) entry which is preliminary data.</text>
</comment>
<feature type="compositionally biased region" description="Low complexity" evidence="8">
    <location>
        <begin position="1568"/>
        <end position="1579"/>
    </location>
</feature>
<dbReference type="PANTHER" id="PTHR15180">
    <property type="entry name" value="GENERAL TRANSCRIPTION FACTOR 3C POLYPEPTIDE 1"/>
    <property type="match status" value="1"/>
</dbReference>
<keyword evidence="5" id="KW-0804">Transcription</keyword>
<dbReference type="Pfam" id="PF04182">
    <property type="entry name" value="B-block_TFIIIC"/>
    <property type="match status" value="1"/>
</dbReference>
<feature type="compositionally biased region" description="Basic residues" evidence="8">
    <location>
        <begin position="1616"/>
        <end position="1625"/>
    </location>
</feature>
<dbReference type="Pfam" id="PF24101">
    <property type="entry name" value="WHD_GTF3C1"/>
    <property type="match status" value="1"/>
</dbReference>
<dbReference type="InterPro" id="IPR029071">
    <property type="entry name" value="Ubiquitin-like_domsf"/>
</dbReference>
<dbReference type="EMBL" id="JACTAM010000001">
    <property type="protein sequence ID" value="KAI2668879.1"/>
    <property type="molecule type" value="Genomic_DNA"/>
</dbReference>
<dbReference type="Pfam" id="PF16646">
    <property type="entry name" value="AXIN1_TNKS_BD"/>
    <property type="match status" value="1"/>
</dbReference>
<dbReference type="CDD" id="cd16169">
    <property type="entry name" value="Tau138_eWH"/>
    <property type="match status" value="1"/>
</dbReference>
<feature type="region of interest" description="Disordered" evidence="8">
    <location>
        <begin position="322"/>
        <end position="343"/>
    </location>
</feature>
<dbReference type="Gene3D" id="2.40.240.130">
    <property type="match status" value="1"/>
</dbReference>
<feature type="compositionally biased region" description="Polar residues" evidence="8">
    <location>
        <begin position="991"/>
        <end position="1002"/>
    </location>
</feature>
<evidence type="ECO:0000256" key="7">
    <source>
        <dbReference type="PROSITE-ProRule" id="PRU00069"/>
    </source>
</evidence>
<keyword evidence="2" id="KW-0597">Phosphoprotein</keyword>
<dbReference type="InterPro" id="IPR035625">
    <property type="entry name" value="Tfc3-like_eWH"/>
</dbReference>
<feature type="region of interest" description="Disordered" evidence="8">
    <location>
        <begin position="1"/>
        <end position="44"/>
    </location>
</feature>
<dbReference type="SUPFAM" id="SSF48097">
    <property type="entry name" value="Regulator of G-protein signaling, RGS"/>
    <property type="match status" value="1"/>
</dbReference>
<feature type="region of interest" description="Disordered" evidence="8">
    <location>
        <begin position="194"/>
        <end position="261"/>
    </location>
</feature>
<feature type="domain" description="DIX" evidence="10">
    <location>
        <begin position="367"/>
        <end position="451"/>
    </location>
</feature>
<evidence type="ECO:0000256" key="1">
    <source>
        <dbReference type="ARBA" id="ARBA00004123"/>
    </source>
</evidence>
<evidence type="ECO:0000259" key="10">
    <source>
        <dbReference type="PROSITE" id="PS50841"/>
    </source>
</evidence>
<dbReference type="PROSITE" id="PS50841">
    <property type="entry name" value="DIX"/>
    <property type="match status" value="1"/>
</dbReference>
<organism evidence="11 12">
    <name type="scientific">Labeo rohita</name>
    <name type="common">Indian major carp</name>
    <name type="synonym">Cyprinus rohita</name>
    <dbReference type="NCBI Taxonomy" id="84645"/>
    <lineage>
        <taxon>Eukaryota</taxon>
        <taxon>Metazoa</taxon>
        <taxon>Chordata</taxon>
        <taxon>Craniata</taxon>
        <taxon>Vertebrata</taxon>
        <taxon>Euteleostomi</taxon>
        <taxon>Actinopterygii</taxon>
        <taxon>Neopterygii</taxon>
        <taxon>Teleostei</taxon>
        <taxon>Ostariophysi</taxon>
        <taxon>Cypriniformes</taxon>
        <taxon>Cyprinidae</taxon>
        <taxon>Labeoninae</taxon>
        <taxon>Labeonini</taxon>
        <taxon>Labeo</taxon>
    </lineage>
</organism>
<evidence type="ECO:0000313" key="11">
    <source>
        <dbReference type="EMBL" id="KAI2668879.1"/>
    </source>
</evidence>
<dbReference type="SUPFAM" id="SSF54236">
    <property type="entry name" value="Ubiquitin-like"/>
    <property type="match status" value="1"/>
</dbReference>
<evidence type="ECO:0000256" key="2">
    <source>
        <dbReference type="ARBA" id="ARBA00022553"/>
    </source>
</evidence>
<gene>
    <name evidence="11" type="ORF">H4Q32_027185</name>
</gene>
<feature type="region of interest" description="Disordered" evidence="8">
    <location>
        <begin position="1172"/>
        <end position="1209"/>
    </location>
</feature>
<proteinExistence type="predicted"/>
<dbReference type="Proteomes" id="UP000830375">
    <property type="component" value="Unassembled WGS sequence"/>
</dbReference>
<evidence type="ECO:0000256" key="5">
    <source>
        <dbReference type="ARBA" id="ARBA00023163"/>
    </source>
</evidence>
<feature type="compositionally biased region" description="Basic and acidic residues" evidence="8">
    <location>
        <begin position="950"/>
        <end position="983"/>
    </location>
</feature>
<feature type="region of interest" description="Disordered" evidence="8">
    <location>
        <begin position="2017"/>
        <end position="2040"/>
    </location>
</feature>
<feature type="compositionally biased region" description="Basic and acidic residues" evidence="8">
    <location>
        <begin position="324"/>
        <end position="338"/>
    </location>
</feature>
<feature type="compositionally biased region" description="Basic and acidic residues" evidence="8">
    <location>
        <begin position="1180"/>
        <end position="1197"/>
    </location>
</feature>
<keyword evidence="12" id="KW-1185">Reference proteome</keyword>
<keyword evidence="6" id="KW-0539">Nucleus</keyword>
<dbReference type="InterPro" id="IPR056467">
    <property type="entry name" value="eWH_GTF3C1"/>
</dbReference>
<comment type="subcellular location">
    <subcellularLocation>
        <location evidence="1">Nucleus</location>
    </subcellularLocation>
</comment>
<dbReference type="CDD" id="cd11582">
    <property type="entry name" value="Axin_TNKS_binding"/>
    <property type="match status" value="1"/>
</dbReference>
<feature type="region of interest" description="Disordered" evidence="8">
    <location>
        <begin position="1555"/>
        <end position="1637"/>
    </location>
</feature>
<dbReference type="InterPro" id="IPR007309">
    <property type="entry name" value="TFIIIC_Bblock-bd"/>
</dbReference>
<dbReference type="Gene3D" id="1.10.167.10">
    <property type="entry name" value="Regulator of G-protein Signalling 4, domain 2"/>
    <property type="match status" value="1"/>
</dbReference>
<feature type="compositionally biased region" description="Low complexity" evidence="8">
    <location>
        <begin position="1026"/>
        <end position="1046"/>
    </location>
</feature>
<dbReference type="Gene3D" id="1.10.196.10">
    <property type="match status" value="1"/>
</dbReference>
<dbReference type="Pfam" id="PF00778">
    <property type="entry name" value="DIX"/>
    <property type="match status" value="1"/>
</dbReference>
<dbReference type="PANTHER" id="PTHR15180:SF1">
    <property type="entry name" value="GENERAL TRANSCRIPTION FACTOR 3C POLYPEPTIDE 1"/>
    <property type="match status" value="1"/>
</dbReference>
<feature type="domain" description="RGS" evidence="9">
    <location>
        <begin position="74"/>
        <end position="193"/>
    </location>
</feature>
<dbReference type="InterPro" id="IPR044926">
    <property type="entry name" value="RGS_subdomain_2"/>
</dbReference>
<dbReference type="InterPro" id="IPR036305">
    <property type="entry name" value="RGS_sf"/>
</dbReference>
<dbReference type="Pfam" id="PF23704">
    <property type="entry name" value="WHD_GTF3C1_N"/>
    <property type="match status" value="1"/>
</dbReference>
<feature type="region of interest" description="Disordered" evidence="8">
    <location>
        <begin position="937"/>
        <end position="1046"/>
    </location>
</feature>
<dbReference type="SMART" id="SM00021">
    <property type="entry name" value="DAX"/>
    <property type="match status" value="1"/>
</dbReference>
<evidence type="ECO:0000256" key="8">
    <source>
        <dbReference type="SAM" id="MobiDB-lite"/>
    </source>
</evidence>
<feature type="compositionally biased region" description="Basic residues" evidence="8">
    <location>
        <begin position="240"/>
        <end position="259"/>
    </location>
</feature>
<dbReference type="PROSITE" id="PS50132">
    <property type="entry name" value="RGS"/>
    <property type="match status" value="1"/>
</dbReference>
<name>A0ABQ8N1C9_LABRO</name>
<keyword evidence="4" id="KW-0238">DNA-binding</keyword>
<feature type="compositionally biased region" description="Basic and acidic residues" evidence="8">
    <location>
        <begin position="2359"/>
        <end position="2373"/>
    </location>
</feature>
<evidence type="ECO:0000256" key="3">
    <source>
        <dbReference type="ARBA" id="ARBA00022687"/>
    </source>
</evidence>
<protein>
    <submittedName>
        <fullName evidence="11">General transcription factor 3C polypeptide 1</fullName>
    </submittedName>
</protein>
<dbReference type="SMART" id="SM00315">
    <property type="entry name" value="RGS"/>
    <property type="match status" value="1"/>
</dbReference>
<feature type="region of interest" description="Disordered" evidence="8">
    <location>
        <begin position="827"/>
        <end position="848"/>
    </location>
</feature>
<feature type="region of interest" description="Disordered" evidence="8">
    <location>
        <begin position="283"/>
        <end position="306"/>
    </location>
</feature>
<feature type="region of interest" description="Disordered" evidence="8">
    <location>
        <begin position="1261"/>
        <end position="1281"/>
    </location>
</feature>
<dbReference type="InterPro" id="IPR024066">
    <property type="entry name" value="RGS_subdom1/3"/>
</dbReference>
<dbReference type="InterPro" id="IPR056428">
    <property type="entry name" value="WH_GTF3C1"/>
</dbReference>
<dbReference type="InterPro" id="IPR044210">
    <property type="entry name" value="Tfc3-like"/>
</dbReference>
<evidence type="ECO:0000256" key="6">
    <source>
        <dbReference type="ARBA" id="ARBA00023242"/>
    </source>
</evidence>
<dbReference type="InterPro" id="IPR032101">
    <property type="entry name" value="Axin_TNKS-bd"/>
</dbReference>
<feature type="compositionally biased region" description="Basic and acidic residues" evidence="8">
    <location>
        <begin position="2333"/>
        <end position="2350"/>
    </location>
</feature>
<evidence type="ECO:0000256" key="4">
    <source>
        <dbReference type="ARBA" id="ARBA00023125"/>
    </source>
</evidence>
<dbReference type="InterPro" id="IPR038207">
    <property type="entry name" value="DIX_dom_sf"/>
</dbReference>
<feature type="compositionally biased region" description="Acidic residues" evidence="8">
    <location>
        <begin position="829"/>
        <end position="843"/>
    </location>
</feature>
<accession>A0ABQ8N1C9</accession>
<keyword evidence="3 7" id="KW-0879">Wnt signaling pathway</keyword>
<dbReference type="Pfam" id="PF00615">
    <property type="entry name" value="RGS"/>
    <property type="match status" value="1"/>
</dbReference>
<feature type="region of interest" description="Disordered" evidence="8">
    <location>
        <begin position="2230"/>
        <end position="2373"/>
    </location>
</feature>
<dbReference type="InterPro" id="IPR001158">
    <property type="entry name" value="DIX"/>
</dbReference>